<feature type="compositionally biased region" description="Gly residues" evidence="1">
    <location>
        <begin position="170"/>
        <end position="181"/>
    </location>
</feature>
<protein>
    <submittedName>
        <fullName evidence="4">Mid2 domain-containing protein</fullName>
    </submittedName>
</protein>
<keyword evidence="3" id="KW-1185">Reference proteome</keyword>
<evidence type="ECO:0000256" key="2">
    <source>
        <dbReference type="SAM" id="Phobius"/>
    </source>
</evidence>
<keyword evidence="2" id="KW-0472">Membrane</keyword>
<feature type="compositionally biased region" description="Polar residues" evidence="1">
    <location>
        <begin position="202"/>
        <end position="218"/>
    </location>
</feature>
<dbReference type="WBParaSite" id="PSAMB.scaffold4631size14011.g24779.t1">
    <property type="protein sequence ID" value="PSAMB.scaffold4631size14011.g24779.t1"/>
    <property type="gene ID" value="PSAMB.scaffold4631size14011.g24779"/>
</dbReference>
<organism evidence="3 4">
    <name type="scientific">Plectus sambesii</name>
    <dbReference type="NCBI Taxonomy" id="2011161"/>
    <lineage>
        <taxon>Eukaryota</taxon>
        <taxon>Metazoa</taxon>
        <taxon>Ecdysozoa</taxon>
        <taxon>Nematoda</taxon>
        <taxon>Chromadorea</taxon>
        <taxon>Plectida</taxon>
        <taxon>Plectina</taxon>
        <taxon>Plectoidea</taxon>
        <taxon>Plectidae</taxon>
        <taxon>Plectus</taxon>
    </lineage>
</organism>
<evidence type="ECO:0000313" key="3">
    <source>
        <dbReference type="Proteomes" id="UP000887566"/>
    </source>
</evidence>
<feature type="transmembrane region" description="Helical" evidence="2">
    <location>
        <begin position="104"/>
        <end position="126"/>
    </location>
</feature>
<proteinExistence type="predicted"/>
<reference evidence="4" key="1">
    <citation type="submission" date="2022-11" db="UniProtKB">
        <authorList>
            <consortium name="WormBaseParasite"/>
        </authorList>
    </citation>
    <scope>IDENTIFICATION</scope>
</reference>
<evidence type="ECO:0000256" key="1">
    <source>
        <dbReference type="SAM" id="MobiDB-lite"/>
    </source>
</evidence>
<sequence>MTIRINEFTSSPVSFQMRVSDALNQRRNDILTFTSTTMSSTTLSSATFSQSPTSASMQNIQTAFVAIGSDASSTARLHWGILIDNGSCINQPIAETSKSCVAEYVVIGIESAVLAVIILIGIYFYVKSRGGCDLPSISFNFRRKRDAPPMQVTREDTMWENEMGYATHGGTSGGGGGGSGGVDTTNFSPSSSHIVTSPSRSNPLTPQKAQTTNGQQQRAGLMVRQIVVD</sequence>
<feature type="region of interest" description="Disordered" evidence="1">
    <location>
        <begin position="165"/>
        <end position="218"/>
    </location>
</feature>
<dbReference type="Proteomes" id="UP000887566">
    <property type="component" value="Unplaced"/>
</dbReference>
<keyword evidence="2" id="KW-0812">Transmembrane</keyword>
<accession>A0A914WRG1</accession>
<name>A0A914WRG1_9BILA</name>
<evidence type="ECO:0000313" key="4">
    <source>
        <dbReference type="WBParaSite" id="PSAMB.scaffold4631size14011.g24779.t1"/>
    </source>
</evidence>
<keyword evidence="2" id="KW-1133">Transmembrane helix</keyword>
<feature type="compositionally biased region" description="Low complexity" evidence="1">
    <location>
        <begin position="188"/>
        <end position="201"/>
    </location>
</feature>
<dbReference type="AlphaFoldDB" id="A0A914WRG1"/>